<dbReference type="Pfam" id="PF05018">
    <property type="entry name" value="CFA20_dom"/>
    <property type="match status" value="1"/>
</dbReference>
<gene>
    <name evidence="3" type="ORF">GOP47_0017816</name>
</gene>
<feature type="region of interest" description="Disordered" evidence="1">
    <location>
        <begin position="428"/>
        <end position="481"/>
    </location>
</feature>
<dbReference type="InterPro" id="IPR007714">
    <property type="entry name" value="CFA20_dom"/>
</dbReference>
<dbReference type="InterPro" id="IPR040441">
    <property type="entry name" value="CFA20/CFAP20DC"/>
</dbReference>
<accession>A0A9D4UG32</accession>
<sequence>MINLFGLLDGDVESIHWQSERHRSGLECAFDERIVKSSSRSNMCAPPPSFPQYQGGSSFPVFTAQGSNPAFNCKIFGKSVHKVYDKMVKGYIYNCLGGMSSKIQFPKDEKTGLQLVQPYLVLQIFVPKGQHFALELRAADTQGTRRKMYFSTSFSELKANPLHCQIPLSMIMRNTWITLALNVPDLFQSCFRVLNYRSLDVIILGPVCKLRKIFTMRNRLAQSVLEAKDNEECLPLEHAYAAGVEATIQVIDTQKIQNLLGISSGVEGRQGIGTPPMSASQKKYRNKIDRHVNVVFGSRMPLPLSTVQINTNFHHDVDISAAHNPHASRLTNVTETQATFETLKVSEPKAFPPQTKVFSSGTGKQPNLKALNPKIFHNMASQNLSDSASFPVQEEPQVNNLDSNPVVIDGCLDLTSKHGRKLQKLTRRKEVKIRKQHQFIRHAQKENCSQNKLREQKELDMKESPPGSPPSGWHNNSDEGSDSFLFQQHFEELPKISRGTLPNTYPITHPFGNDSNHNQGSQTLSENRCMISEGDSYFEKKISCGGKVGLPSLLHWQDHSRIQQSLNNTMGIEKACPQEIQKEFSNDQDLGSEAFKSYCFGNADGLKFENAKPAEQKLASQLLEAGGLLEQNGPFGSTEELWIVHEELGYNVS</sequence>
<evidence type="ECO:0000313" key="3">
    <source>
        <dbReference type="EMBL" id="KAI5067288.1"/>
    </source>
</evidence>
<feature type="compositionally biased region" description="Basic and acidic residues" evidence="1">
    <location>
        <begin position="452"/>
        <end position="463"/>
    </location>
</feature>
<feature type="compositionally biased region" description="Basic residues" evidence="1">
    <location>
        <begin position="428"/>
        <end position="442"/>
    </location>
</feature>
<dbReference type="PANTHER" id="PTHR12458">
    <property type="entry name" value="ORF PROTEIN"/>
    <property type="match status" value="1"/>
</dbReference>
<reference evidence="3" key="1">
    <citation type="submission" date="2021-01" db="EMBL/GenBank/DDBJ databases">
        <title>Adiantum capillus-veneris genome.</title>
        <authorList>
            <person name="Fang Y."/>
            <person name="Liao Q."/>
        </authorList>
    </citation>
    <scope>NUCLEOTIDE SEQUENCE</scope>
    <source>
        <strain evidence="3">H3</strain>
        <tissue evidence="3">Leaf</tissue>
    </source>
</reference>
<organism evidence="3 4">
    <name type="scientific">Adiantum capillus-veneris</name>
    <name type="common">Maidenhair fern</name>
    <dbReference type="NCBI Taxonomy" id="13818"/>
    <lineage>
        <taxon>Eukaryota</taxon>
        <taxon>Viridiplantae</taxon>
        <taxon>Streptophyta</taxon>
        <taxon>Embryophyta</taxon>
        <taxon>Tracheophyta</taxon>
        <taxon>Polypodiopsida</taxon>
        <taxon>Polypodiidae</taxon>
        <taxon>Polypodiales</taxon>
        <taxon>Pteridineae</taxon>
        <taxon>Pteridaceae</taxon>
        <taxon>Vittarioideae</taxon>
        <taxon>Adiantum</taxon>
    </lineage>
</organism>
<dbReference type="Proteomes" id="UP000886520">
    <property type="component" value="Chromosome 17"/>
</dbReference>
<protein>
    <recommendedName>
        <fullName evidence="2">CFA20 domain-containing protein</fullName>
    </recommendedName>
</protein>
<name>A0A9D4UG32_ADICA</name>
<dbReference type="OrthoDB" id="10261083at2759"/>
<dbReference type="EMBL" id="JABFUD020000017">
    <property type="protein sequence ID" value="KAI5067288.1"/>
    <property type="molecule type" value="Genomic_DNA"/>
</dbReference>
<dbReference type="AlphaFoldDB" id="A0A9D4UG32"/>
<feature type="domain" description="CFA20" evidence="2">
    <location>
        <begin position="54"/>
        <end position="221"/>
    </location>
</feature>
<evidence type="ECO:0000256" key="1">
    <source>
        <dbReference type="SAM" id="MobiDB-lite"/>
    </source>
</evidence>
<evidence type="ECO:0000259" key="2">
    <source>
        <dbReference type="Pfam" id="PF05018"/>
    </source>
</evidence>
<evidence type="ECO:0000313" key="4">
    <source>
        <dbReference type="Proteomes" id="UP000886520"/>
    </source>
</evidence>
<comment type="caution">
    <text evidence="3">The sequence shown here is derived from an EMBL/GenBank/DDBJ whole genome shotgun (WGS) entry which is preliminary data.</text>
</comment>
<keyword evidence="4" id="KW-1185">Reference proteome</keyword>
<proteinExistence type="predicted"/>